<dbReference type="EMBL" id="CP020477">
    <property type="protein sequence ID" value="ARM75773.1"/>
    <property type="molecule type" value="Genomic_DNA"/>
</dbReference>
<dbReference type="RefSeq" id="WP_148691554.1">
    <property type="nucleotide sequence ID" value="NZ_CP020477.1"/>
</dbReference>
<organism evidence="1 2">
    <name type="scientific">Acidianus manzaensis</name>
    <dbReference type="NCBI Taxonomy" id="282676"/>
    <lineage>
        <taxon>Archaea</taxon>
        <taxon>Thermoproteota</taxon>
        <taxon>Thermoprotei</taxon>
        <taxon>Sulfolobales</taxon>
        <taxon>Sulfolobaceae</taxon>
        <taxon>Acidianus</taxon>
    </lineage>
</organism>
<evidence type="ECO:0000313" key="1">
    <source>
        <dbReference type="EMBL" id="ARM75773.1"/>
    </source>
</evidence>
<dbReference type="Proteomes" id="UP000193404">
    <property type="component" value="Chromosome"/>
</dbReference>
<dbReference type="GeneID" id="41590616"/>
<sequence>MTKSIVRCNGDILVELRKHSIDTILYRDGNIKIGEYDGVDFREKQASKEKYQIAKNYMEKILELLTSCDEIISFVYSDIIYIKFVYSKCIIIAFISGDTMTFNKEIKINEETKEKILNCKNKFLQILEIKDVE</sequence>
<dbReference type="KEGG" id="aman:B6F84_06810"/>
<proteinExistence type="predicted"/>
<reference evidence="1 2" key="1">
    <citation type="submission" date="2017-03" db="EMBL/GenBank/DDBJ databases">
        <title>Sulfur activation and transportation mechanism of thermophilic Archaea Acidianus manzaensis YN-25.</title>
        <authorList>
            <person name="Ma Y."/>
            <person name="Yang Y."/>
            <person name="Xia J."/>
        </authorList>
    </citation>
    <scope>NUCLEOTIDE SEQUENCE [LARGE SCALE GENOMIC DNA]</scope>
    <source>
        <strain evidence="1 2">YN-25</strain>
    </source>
</reference>
<keyword evidence="2" id="KW-1185">Reference proteome</keyword>
<name>A0A1W6JZQ6_9CREN</name>
<protein>
    <submittedName>
        <fullName evidence="1">Uncharacterized protein</fullName>
    </submittedName>
</protein>
<dbReference type="OrthoDB" id="42422at2157"/>
<dbReference type="STRING" id="282676.B6F84_06810"/>
<evidence type="ECO:0000313" key="2">
    <source>
        <dbReference type="Proteomes" id="UP000193404"/>
    </source>
</evidence>
<dbReference type="AlphaFoldDB" id="A0A1W6JZQ6"/>
<gene>
    <name evidence="1" type="ORF">B6F84_06810</name>
</gene>
<accession>A0A1W6JZQ6</accession>